<feature type="repeat" description="PPR" evidence="3">
    <location>
        <begin position="293"/>
        <end position="323"/>
    </location>
</feature>
<feature type="domain" description="DYW" evidence="4">
    <location>
        <begin position="505"/>
        <end position="543"/>
    </location>
</feature>
<dbReference type="PANTHER" id="PTHR47926:SF382">
    <property type="entry name" value="PENTACOTRIPEPTIDE-REPEAT REGION OF PRORP DOMAIN-CONTAINING PROTEIN"/>
    <property type="match status" value="1"/>
</dbReference>
<reference evidence="5" key="1">
    <citation type="submission" date="2018-01" db="EMBL/GenBank/DDBJ databases">
        <authorList>
            <person name="Mao J.F."/>
        </authorList>
    </citation>
    <scope>NUCLEOTIDE SEQUENCE</scope>
    <source>
        <strain evidence="5">Huo1</strain>
        <tissue evidence="5">Leaf</tissue>
    </source>
</reference>
<dbReference type="Pfam" id="PF13041">
    <property type="entry name" value="PPR_2"/>
    <property type="match status" value="2"/>
</dbReference>
<feature type="repeat" description="PPR" evidence="3">
    <location>
        <begin position="63"/>
        <end position="93"/>
    </location>
</feature>
<proteinExistence type="inferred from homology"/>
<keyword evidence="6" id="KW-1185">Reference proteome</keyword>
<evidence type="ECO:0000256" key="1">
    <source>
        <dbReference type="ARBA" id="ARBA00006643"/>
    </source>
</evidence>
<organism evidence="5">
    <name type="scientific">Salvia splendens</name>
    <name type="common">Scarlet sage</name>
    <dbReference type="NCBI Taxonomy" id="180675"/>
    <lineage>
        <taxon>Eukaryota</taxon>
        <taxon>Viridiplantae</taxon>
        <taxon>Streptophyta</taxon>
        <taxon>Embryophyta</taxon>
        <taxon>Tracheophyta</taxon>
        <taxon>Spermatophyta</taxon>
        <taxon>Magnoliopsida</taxon>
        <taxon>eudicotyledons</taxon>
        <taxon>Gunneridae</taxon>
        <taxon>Pentapetalae</taxon>
        <taxon>asterids</taxon>
        <taxon>lamiids</taxon>
        <taxon>Lamiales</taxon>
        <taxon>Lamiaceae</taxon>
        <taxon>Nepetoideae</taxon>
        <taxon>Mentheae</taxon>
        <taxon>Salviinae</taxon>
        <taxon>Salvia</taxon>
        <taxon>Salvia subgen. Calosphace</taxon>
        <taxon>core Calosphace</taxon>
    </lineage>
</organism>
<dbReference type="InterPro" id="IPR046960">
    <property type="entry name" value="PPR_At4g14850-like_plant"/>
</dbReference>
<gene>
    <name evidence="5" type="ORF">SASPL_100091</name>
</gene>
<comment type="caution">
    <text evidence="5">The sequence shown here is derived from an EMBL/GenBank/DDBJ whole genome shotgun (WGS) entry which is preliminary data.</text>
</comment>
<keyword evidence="2" id="KW-0677">Repeat</keyword>
<accession>A0A8X9AC59</accession>
<dbReference type="NCBIfam" id="TIGR00756">
    <property type="entry name" value="PPR"/>
    <property type="match status" value="3"/>
</dbReference>
<name>A0A8X9AC59_SALSN</name>
<feature type="repeat" description="PPR" evidence="3">
    <location>
        <begin position="325"/>
        <end position="359"/>
    </location>
</feature>
<evidence type="ECO:0000313" key="5">
    <source>
        <dbReference type="EMBL" id="KAG6435221.1"/>
    </source>
</evidence>
<reference evidence="5" key="2">
    <citation type="submission" date="2020-08" db="EMBL/GenBank/DDBJ databases">
        <title>Plant Genome Project.</title>
        <authorList>
            <person name="Zhang R.-G."/>
        </authorList>
    </citation>
    <scope>NUCLEOTIDE SEQUENCE</scope>
    <source>
        <strain evidence="5">Huo1</strain>
        <tissue evidence="5">Leaf</tissue>
    </source>
</reference>
<evidence type="ECO:0000256" key="3">
    <source>
        <dbReference type="PROSITE-ProRule" id="PRU00708"/>
    </source>
</evidence>
<dbReference type="InterPro" id="IPR046848">
    <property type="entry name" value="E_motif"/>
</dbReference>
<dbReference type="InterPro" id="IPR002885">
    <property type="entry name" value="PPR_rpt"/>
</dbReference>
<dbReference type="Proteomes" id="UP000298416">
    <property type="component" value="Unassembled WGS sequence"/>
</dbReference>
<dbReference type="InterPro" id="IPR032867">
    <property type="entry name" value="DYW_dom"/>
</dbReference>
<dbReference type="Pfam" id="PF20431">
    <property type="entry name" value="E_motif"/>
    <property type="match status" value="1"/>
</dbReference>
<dbReference type="GO" id="GO:0008270">
    <property type="term" value="F:zinc ion binding"/>
    <property type="evidence" value="ECO:0007669"/>
    <property type="project" value="InterPro"/>
</dbReference>
<dbReference type="GO" id="GO:0003723">
    <property type="term" value="F:RNA binding"/>
    <property type="evidence" value="ECO:0007669"/>
    <property type="project" value="InterPro"/>
</dbReference>
<dbReference type="Gene3D" id="1.25.40.10">
    <property type="entry name" value="Tetratricopeptide repeat domain"/>
    <property type="match status" value="3"/>
</dbReference>
<dbReference type="PROSITE" id="PS51375">
    <property type="entry name" value="PPR"/>
    <property type="match status" value="3"/>
</dbReference>
<evidence type="ECO:0000313" key="6">
    <source>
        <dbReference type="Proteomes" id="UP000298416"/>
    </source>
</evidence>
<evidence type="ECO:0000259" key="4">
    <source>
        <dbReference type="Pfam" id="PF14432"/>
    </source>
</evidence>
<dbReference type="PANTHER" id="PTHR47926">
    <property type="entry name" value="PENTATRICOPEPTIDE REPEAT-CONTAINING PROTEIN"/>
    <property type="match status" value="1"/>
</dbReference>
<protein>
    <recommendedName>
        <fullName evidence="4">DYW domain-containing protein</fullName>
    </recommendedName>
</protein>
<dbReference type="Pfam" id="PF01535">
    <property type="entry name" value="PPR"/>
    <property type="match status" value="1"/>
</dbReference>
<dbReference type="AlphaFoldDB" id="A0A8X9AC59"/>
<dbReference type="InterPro" id="IPR011990">
    <property type="entry name" value="TPR-like_helical_dom_sf"/>
</dbReference>
<comment type="similarity">
    <text evidence="1">Belongs to the PPR family. PCMP-H subfamily.</text>
</comment>
<dbReference type="GO" id="GO:0009451">
    <property type="term" value="P:RNA modification"/>
    <property type="evidence" value="ECO:0007669"/>
    <property type="project" value="InterPro"/>
</dbReference>
<dbReference type="EMBL" id="PNBA02000001">
    <property type="protein sequence ID" value="KAG6435221.1"/>
    <property type="molecule type" value="Genomic_DNA"/>
</dbReference>
<evidence type="ECO:0000256" key="2">
    <source>
        <dbReference type="ARBA" id="ARBA00022737"/>
    </source>
</evidence>
<dbReference type="FunFam" id="1.25.40.10:FF:001093">
    <property type="entry name" value="Pentatricopeptide repeat-containing protein At2g34400"/>
    <property type="match status" value="1"/>
</dbReference>
<sequence>MLHFRSDHITNTALTSLALKTIRRHIHQPPPELIATNNVINAHAKRGNLQLGHHMFAQMPHKNIFSWTILISGYAQRGKLEQCFRLFSQMLPHHRPNEFAYASLFSVCDHRHGLQNSCSAGVEAWRGYDFVCKEKAMVLQSCLLLLHCVSIKTGLNLDVGVATSLIKGYSALSGDVDACCKVFLETRVMDRDVVLWTGVMAASVERDPAQVLVFFNQMRREGDFYPDCYVFTVLLKACANLVTERAAAAVHSQVVRAGFVNVLELDNALIHAYSRCGSIDNAEQVFYEMSSRDVVSWNSILKAYAVHGKAETALDFFRQMNVAPDEATFVALLSSCSHAGMVKEGTNVFDTMREKYCIVPQLDHYACMVDILGRSGRLSEAENIIRNMPMQPDSVIWSAFLGACRKHGETKAAELASRKFQELDPDNSLGYVMISNIYCSANSFGEGDLIRKKMDKAGVRKEPGLSWTQVGHTLHEFASGGKRHPQIKAIRAYLDELLRQLKEIGYVPETSAVLFDVEEEHKEEQLYLHSEKLALVFSLMNGEMLTGFIILEAELALAMTIGDRNVSLIDLINHLRKENAIYAADFGLKMEQEEDYFITGQSLYNLGRDLAVEFMAFEHAVGHPPLICSNKWQFIRCKNLKLRDMGEEKVHTTSELGALVEHTSEVTVMIFGSGVGRETMHRAVFDACCNTDAA</sequence>
<dbReference type="Pfam" id="PF14432">
    <property type="entry name" value="DYW_deaminase"/>
    <property type="match status" value="1"/>
</dbReference>